<comment type="caution">
    <text evidence="2">The sequence shown here is derived from an EMBL/GenBank/DDBJ whole genome shotgun (WGS) entry which is preliminary data.</text>
</comment>
<evidence type="ECO:0000313" key="2">
    <source>
        <dbReference type="EMBL" id="KAK9929544.1"/>
    </source>
</evidence>
<accession>A0AAW1WYK9</accession>
<dbReference type="InterPro" id="IPR004158">
    <property type="entry name" value="DUF247_pln"/>
</dbReference>
<keyword evidence="1" id="KW-0472">Membrane</keyword>
<evidence type="ECO:0000256" key="1">
    <source>
        <dbReference type="SAM" id="Phobius"/>
    </source>
</evidence>
<gene>
    <name evidence="2" type="ORF">M0R45_026639</name>
</gene>
<proteinExistence type="predicted"/>
<dbReference type="Pfam" id="PF03140">
    <property type="entry name" value="DUF247"/>
    <property type="match status" value="1"/>
</dbReference>
<keyword evidence="3" id="KW-1185">Reference proteome</keyword>
<dbReference type="Proteomes" id="UP001457282">
    <property type="component" value="Unassembled WGS sequence"/>
</dbReference>
<dbReference type="PANTHER" id="PTHR31170">
    <property type="entry name" value="BNAC04G53230D PROTEIN"/>
    <property type="match status" value="1"/>
</dbReference>
<keyword evidence="1" id="KW-0812">Transmembrane</keyword>
<keyword evidence="1" id="KW-1133">Transmembrane helix</keyword>
<dbReference type="PANTHER" id="PTHR31170:SF9">
    <property type="entry name" value="PROTEIN, PUTATIVE (DUF247)-RELATED"/>
    <property type="match status" value="1"/>
</dbReference>
<evidence type="ECO:0000313" key="3">
    <source>
        <dbReference type="Proteomes" id="UP001457282"/>
    </source>
</evidence>
<feature type="transmembrane region" description="Helical" evidence="1">
    <location>
        <begin position="120"/>
        <end position="146"/>
    </location>
</feature>
<protein>
    <submittedName>
        <fullName evidence="2">Uncharacterized protein</fullName>
    </submittedName>
</protein>
<dbReference type="EMBL" id="JBEDUW010000005">
    <property type="protein sequence ID" value="KAK9929544.1"/>
    <property type="molecule type" value="Genomic_DNA"/>
</dbReference>
<sequence length="148" mass="16825">MKGSIQAASNDKANLETTMTEELDRLSEIYPIPLPDLLMLENQLPFFILKDLFDGVNCVDKERKLLVLSRNFLGGGLSTFEGMLDNLERINSFRTEQVLQFEVQQKNSKFETEIFHNTPWAIISFFAALILLILTVIQTFCSVMSISA</sequence>
<organism evidence="2 3">
    <name type="scientific">Rubus argutus</name>
    <name type="common">Southern blackberry</name>
    <dbReference type="NCBI Taxonomy" id="59490"/>
    <lineage>
        <taxon>Eukaryota</taxon>
        <taxon>Viridiplantae</taxon>
        <taxon>Streptophyta</taxon>
        <taxon>Embryophyta</taxon>
        <taxon>Tracheophyta</taxon>
        <taxon>Spermatophyta</taxon>
        <taxon>Magnoliopsida</taxon>
        <taxon>eudicotyledons</taxon>
        <taxon>Gunneridae</taxon>
        <taxon>Pentapetalae</taxon>
        <taxon>rosids</taxon>
        <taxon>fabids</taxon>
        <taxon>Rosales</taxon>
        <taxon>Rosaceae</taxon>
        <taxon>Rosoideae</taxon>
        <taxon>Rosoideae incertae sedis</taxon>
        <taxon>Rubus</taxon>
    </lineage>
</organism>
<name>A0AAW1WYK9_RUBAR</name>
<reference evidence="2 3" key="1">
    <citation type="journal article" date="2023" name="G3 (Bethesda)">
        <title>A chromosome-length genome assembly and annotation of blackberry (Rubus argutus, cv. 'Hillquist').</title>
        <authorList>
            <person name="Bruna T."/>
            <person name="Aryal R."/>
            <person name="Dudchenko O."/>
            <person name="Sargent D.J."/>
            <person name="Mead D."/>
            <person name="Buti M."/>
            <person name="Cavallini A."/>
            <person name="Hytonen T."/>
            <person name="Andres J."/>
            <person name="Pham M."/>
            <person name="Weisz D."/>
            <person name="Mascagni F."/>
            <person name="Usai G."/>
            <person name="Natali L."/>
            <person name="Bassil N."/>
            <person name="Fernandez G.E."/>
            <person name="Lomsadze A."/>
            <person name="Armour M."/>
            <person name="Olukolu B."/>
            <person name="Poorten T."/>
            <person name="Britton C."/>
            <person name="Davik J."/>
            <person name="Ashrafi H."/>
            <person name="Aiden E.L."/>
            <person name="Borodovsky M."/>
            <person name="Worthington M."/>
        </authorList>
    </citation>
    <scope>NUCLEOTIDE SEQUENCE [LARGE SCALE GENOMIC DNA]</scope>
    <source>
        <strain evidence="2">PI 553951</strain>
    </source>
</reference>
<dbReference type="AlphaFoldDB" id="A0AAW1WYK9"/>